<gene>
    <name evidence="2" type="ORF">JHZ66_27375</name>
</gene>
<protein>
    <submittedName>
        <fullName evidence="2">TniQ family protein</fullName>
    </submittedName>
</protein>
<name>A0ABS1XLS9_PSEC1</name>
<organism evidence="2 3">
    <name type="scientific">Pseudomonas cannabina pv. alisalensis</name>
    <dbReference type="NCBI Taxonomy" id="757414"/>
    <lineage>
        <taxon>Bacteria</taxon>
        <taxon>Pseudomonadati</taxon>
        <taxon>Pseudomonadota</taxon>
        <taxon>Gammaproteobacteria</taxon>
        <taxon>Pseudomonadales</taxon>
        <taxon>Pseudomonadaceae</taxon>
        <taxon>Pseudomonas</taxon>
    </lineage>
</organism>
<comment type="caution">
    <text evidence="2">The sequence shown here is derived from an EMBL/GenBank/DDBJ whole genome shotgun (WGS) entry which is preliminary data.</text>
</comment>
<feature type="domain" description="TniQ" evidence="1">
    <location>
        <begin position="6"/>
        <end position="153"/>
    </location>
</feature>
<evidence type="ECO:0000313" key="3">
    <source>
        <dbReference type="Proteomes" id="UP000644195"/>
    </source>
</evidence>
<reference evidence="2 3" key="1">
    <citation type="submission" date="2020-12" db="EMBL/GenBank/DDBJ databases">
        <title>Genome of Pca MAFF 106156.</title>
        <authorList>
            <person name="Fujikawa T."/>
            <person name="Inoue Y."/>
        </authorList>
    </citation>
    <scope>NUCLEOTIDE SEQUENCE [LARGE SCALE GENOMIC DNA]</scope>
    <source>
        <strain evidence="2 3">MAFF 106156</strain>
    </source>
</reference>
<dbReference type="EMBL" id="JAEVFO010000108">
    <property type="protein sequence ID" value="MBM0142450.1"/>
    <property type="molecule type" value="Genomic_DNA"/>
</dbReference>
<sequence length="566" mass="63381">MSDLLFFPNSMPGETLHSRITRYHFLSGNKTAGETFRDLFGSATFSVGMLPKQIEVLATRLPGDTESSLDELIFTNTTFPLYRPFLGINQGGDCAGAGRGLHGVARIPRREGTVHGKAKLCPTCVQQDLLELGYAYWHRSHHLPGVSVCWRHGDSLMHACPKCSHPFFRKLRLLPGLSEPCVCGWSALAPAKVNQGIQLEKKFAEFAHELLQRNLPLISSDALCSSYLRQCRKKGFVHGRLAGTAKLFDSIRDKYGDEALSQMDSAYAMGKHEQWIRFTSYKGQMDMPLARHMIIALHLFGSVDKFEEALKKESILQSVAGARLASQQEKPKVGSKAQFRQKIETVLAVRAEASLEYLWTSAYKATRWLYENDKIWLMAKISTPKREHAEVEDVSDSRDSAFAAILLEGGKDLYRISRRQKRVNLSNLQKLLPVRLPSDPSTRKSKFPLASQQVEILLESVWHFRLRRLVCALSDITRLNLPINIGSLYTVSSVPGPVFQAIVSFFEWDLESFARNGVDPDALLKSTGISRDWQGPPGFNVALGGNAYYHNQNVGGFVVKGRRLSP</sequence>
<evidence type="ECO:0000313" key="2">
    <source>
        <dbReference type="EMBL" id="MBM0142450.1"/>
    </source>
</evidence>
<dbReference type="Pfam" id="PF06527">
    <property type="entry name" value="TniQ"/>
    <property type="match status" value="1"/>
</dbReference>
<dbReference type="InterPro" id="IPR009492">
    <property type="entry name" value="TniQ"/>
</dbReference>
<accession>A0ABS1XLS9</accession>
<evidence type="ECO:0000259" key="1">
    <source>
        <dbReference type="Pfam" id="PF06527"/>
    </source>
</evidence>
<proteinExistence type="predicted"/>
<dbReference type="RefSeq" id="WP_081010278.1">
    <property type="nucleotide sequence ID" value="NZ_JAEVFO010000108.1"/>
</dbReference>
<dbReference type="Proteomes" id="UP000644195">
    <property type="component" value="Unassembled WGS sequence"/>
</dbReference>
<keyword evidence="3" id="KW-1185">Reference proteome</keyword>